<dbReference type="InterPro" id="IPR013766">
    <property type="entry name" value="Thioredoxin_domain"/>
</dbReference>
<dbReference type="PANTHER" id="PTHR11592">
    <property type="entry name" value="GLUTATHIONE PEROXIDASE"/>
    <property type="match status" value="1"/>
</dbReference>
<dbReference type="CDD" id="cd00340">
    <property type="entry name" value="GSH_Peroxidase"/>
    <property type="match status" value="1"/>
</dbReference>
<sequence length="143" mass="15834">MASTASTNPDPKEAKSIFEFAAEDINGKPFSFQTLEGKVVMIVNTAGQCGLAQRNFTEMVELHDKYKDQGFEIVAFPSNSFNQIAVNGSDTHPLYTYLKGASPGWLTNSLKWNFTKFLCDRTGVPRKRFGPQEAPSTMATDIE</sequence>
<feature type="active site" evidence="4">
    <location>
        <position position="49"/>
    </location>
</feature>
<evidence type="ECO:0000313" key="8">
    <source>
        <dbReference type="Proteomes" id="UP000001357"/>
    </source>
</evidence>
<dbReference type="eggNOG" id="KOG1651">
    <property type="taxonomic scope" value="Eukaryota"/>
</dbReference>
<evidence type="ECO:0000256" key="4">
    <source>
        <dbReference type="PIRSR" id="PIRSR000303-1"/>
    </source>
</evidence>
<dbReference type="SUPFAM" id="SSF52833">
    <property type="entry name" value="Thioredoxin-like"/>
    <property type="match status" value="1"/>
</dbReference>
<feature type="domain" description="Thioredoxin" evidence="6">
    <location>
        <begin position="11"/>
        <end position="143"/>
    </location>
</feature>
<keyword evidence="3 5" id="KW-0560">Oxidoreductase</keyword>
<dbReference type="Gene3D" id="3.40.30.10">
    <property type="entry name" value="Glutaredoxin"/>
    <property type="match status" value="2"/>
</dbReference>
<evidence type="ECO:0000313" key="7">
    <source>
        <dbReference type="EMBL" id="EDQ86783.1"/>
    </source>
</evidence>
<dbReference type="KEGG" id="mbr:MONBRDRAFT_27890"/>
<dbReference type="InterPro" id="IPR036249">
    <property type="entry name" value="Thioredoxin-like_sf"/>
</dbReference>
<dbReference type="PROSITE" id="PS51355">
    <property type="entry name" value="GLUTATHIONE_PEROXID_3"/>
    <property type="match status" value="1"/>
</dbReference>
<reference evidence="7 8" key="1">
    <citation type="journal article" date="2008" name="Nature">
        <title>The genome of the choanoflagellate Monosiga brevicollis and the origin of metazoans.</title>
        <authorList>
            <consortium name="JGI Sequencing"/>
            <person name="King N."/>
            <person name="Westbrook M.J."/>
            <person name="Young S.L."/>
            <person name="Kuo A."/>
            <person name="Abedin M."/>
            <person name="Chapman J."/>
            <person name="Fairclough S."/>
            <person name="Hellsten U."/>
            <person name="Isogai Y."/>
            <person name="Letunic I."/>
            <person name="Marr M."/>
            <person name="Pincus D."/>
            <person name="Putnam N."/>
            <person name="Rokas A."/>
            <person name="Wright K.J."/>
            <person name="Zuzow R."/>
            <person name="Dirks W."/>
            <person name="Good M."/>
            <person name="Goodstein D."/>
            <person name="Lemons D."/>
            <person name="Li W."/>
            <person name="Lyons J.B."/>
            <person name="Morris A."/>
            <person name="Nichols S."/>
            <person name="Richter D.J."/>
            <person name="Salamov A."/>
            <person name="Bork P."/>
            <person name="Lim W.A."/>
            <person name="Manning G."/>
            <person name="Miller W.T."/>
            <person name="McGinnis W."/>
            <person name="Shapiro H."/>
            <person name="Tjian R."/>
            <person name="Grigoriev I.V."/>
            <person name="Rokhsar D."/>
        </authorList>
    </citation>
    <scope>NUCLEOTIDE SEQUENCE [LARGE SCALE GENOMIC DNA]</scope>
    <source>
        <strain evidence="8">MX1 / ATCC 50154</strain>
    </source>
</reference>
<dbReference type="GeneID" id="5893616"/>
<organism evidence="7 8">
    <name type="scientific">Monosiga brevicollis</name>
    <name type="common">Choanoflagellate</name>
    <dbReference type="NCBI Taxonomy" id="81824"/>
    <lineage>
        <taxon>Eukaryota</taxon>
        <taxon>Choanoflagellata</taxon>
        <taxon>Craspedida</taxon>
        <taxon>Salpingoecidae</taxon>
        <taxon>Monosiga</taxon>
    </lineage>
</organism>
<dbReference type="PROSITE" id="PS51352">
    <property type="entry name" value="THIOREDOXIN_2"/>
    <property type="match status" value="1"/>
</dbReference>
<dbReference type="GO" id="GO:0004601">
    <property type="term" value="F:peroxidase activity"/>
    <property type="evidence" value="ECO:0000318"/>
    <property type="project" value="GO_Central"/>
</dbReference>
<dbReference type="InParanoid" id="A9V6S1"/>
<dbReference type="AlphaFoldDB" id="A9V6S1"/>
<dbReference type="PIRSF" id="PIRSF000303">
    <property type="entry name" value="Glutathion_perox"/>
    <property type="match status" value="1"/>
</dbReference>
<dbReference type="Pfam" id="PF00255">
    <property type="entry name" value="GSHPx"/>
    <property type="match status" value="1"/>
</dbReference>
<gene>
    <name evidence="7" type="ORF">MONBRDRAFT_27890</name>
</gene>
<keyword evidence="2 5" id="KW-0575">Peroxidase</keyword>
<protein>
    <recommendedName>
        <fullName evidence="5">Glutathione peroxidase</fullName>
    </recommendedName>
</protein>
<dbReference type="Proteomes" id="UP000001357">
    <property type="component" value="Unassembled WGS sequence"/>
</dbReference>
<dbReference type="RefSeq" id="XP_001748328.1">
    <property type="nucleotide sequence ID" value="XM_001748276.1"/>
</dbReference>
<dbReference type="PRINTS" id="PR01011">
    <property type="entry name" value="GLUTPROXDASE"/>
</dbReference>
<dbReference type="OMA" id="KYGNVVI"/>
<dbReference type="FunCoup" id="A9V6S1">
    <property type="interactions" value="877"/>
</dbReference>
<dbReference type="EMBL" id="CH991563">
    <property type="protein sequence ID" value="EDQ86783.1"/>
    <property type="molecule type" value="Genomic_DNA"/>
</dbReference>
<dbReference type="PANTHER" id="PTHR11592:SF78">
    <property type="entry name" value="GLUTATHIONE PEROXIDASE"/>
    <property type="match status" value="1"/>
</dbReference>
<dbReference type="FunFam" id="3.40.30.10:FF:000874">
    <property type="entry name" value="Phospholipid hydroperoxide glutathione peroxidase"/>
    <property type="match status" value="1"/>
</dbReference>
<name>A9V6S1_MONBE</name>
<dbReference type="InterPro" id="IPR000889">
    <property type="entry name" value="Glutathione_peroxidase"/>
</dbReference>
<dbReference type="GO" id="GO:0006979">
    <property type="term" value="P:response to oxidative stress"/>
    <property type="evidence" value="ECO:0007669"/>
    <property type="project" value="InterPro"/>
</dbReference>
<comment type="similarity">
    <text evidence="1 5">Belongs to the glutathione peroxidase family.</text>
</comment>
<dbReference type="STRING" id="81824.A9V6S1"/>
<evidence type="ECO:0000256" key="1">
    <source>
        <dbReference type="ARBA" id="ARBA00006926"/>
    </source>
</evidence>
<accession>A9V6S1</accession>
<keyword evidence="8" id="KW-1185">Reference proteome</keyword>
<evidence type="ECO:0000256" key="5">
    <source>
        <dbReference type="RuleBase" id="RU000499"/>
    </source>
</evidence>
<evidence type="ECO:0000256" key="2">
    <source>
        <dbReference type="ARBA" id="ARBA00022559"/>
    </source>
</evidence>
<proteinExistence type="inferred from homology"/>
<evidence type="ECO:0000256" key="3">
    <source>
        <dbReference type="ARBA" id="ARBA00023002"/>
    </source>
</evidence>
<evidence type="ECO:0000259" key="6">
    <source>
        <dbReference type="PROSITE" id="PS51352"/>
    </source>
</evidence>